<evidence type="ECO:0000313" key="4">
    <source>
        <dbReference type="Proteomes" id="UP000318801"/>
    </source>
</evidence>
<dbReference type="GO" id="GO:1990281">
    <property type="term" value="C:efflux pump complex"/>
    <property type="evidence" value="ECO:0007669"/>
    <property type="project" value="TreeGrafter"/>
</dbReference>
<dbReference type="AlphaFoldDB" id="A0A506U6B6"/>
<dbReference type="EMBL" id="VHLG01000009">
    <property type="protein sequence ID" value="TPW29390.1"/>
    <property type="molecule type" value="Genomic_DNA"/>
</dbReference>
<organism evidence="3 4">
    <name type="scientific">Martelella alba</name>
    <dbReference type="NCBI Taxonomy" id="2590451"/>
    <lineage>
        <taxon>Bacteria</taxon>
        <taxon>Pseudomonadati</taxon>
        <taxon>Pseudomonadota</taxon>
        <taxon>Alphaproteobacteria</taxon>
        <taxon>Hyphomicrobiales</taxon>
        <taxon>Aurantimonadaceae</taxon>
        <taxon>Martelella</taxon>
    </lineage>
</organism>
<evidence type="ECO:0000256" key="1">
    <source>
        <dbReference type="SAM" id="Coils"/>
    </source>
</evidence>
<keyword evidence="2" id="KW-0812">Transmembrane</keyword>
<sequence length="390" mass="41451">MTPLQKPQRRRRRISPMLIVTAICTVAAVGFAGYRYFYPKTVEAGAVSVVPLVSETLGPATLDALTMTSVASRVSGRIAAINVDEGDQVRAGEILVRLVDSDTEAAVLQAEAQLRAGQNAVVAAKADLASVSAVSENAARLHKRQQQLMTTGATTQTALDNAEADARQATAELDKARAAIAQAEGNVDAYKAALAVANANLSETVIRAPFDGIVVSRDQSVGAVVTAGVSIVQLVDPASLVLSARFDESLIARLDPGMKVSADFNGEEITGSVLRINRFVDTETREFSVDVKLDSLPKNWAIDQRARVHIAVAEQTTLPSVDKALIDRRRDVAGLWLVEHGRIHFTPVAFAGGSATRAVLVTPIPEGTLAVKPGRRLFAYMPVKPEEGGQ</sequence>
<proteinExistence type="predicted"/>
<feature type="transmembrane region" description="Helical" evidence="2">
    <location>
        <begin position="16"/>
        <end position="37"/>
    </location>
</feature>
<keyword evidence="2" id="KW-1133">Transmembrane helix</keyword>
<evidence type="ECO:0000313" key="3">
    <source>
        <dbReference type="EMBL" id="TPW29390.1"/>
    </source>
</evidence>
<dbReference type="Gene3D" id="2.40.50.100">
    <property type="match status" value="1"/>
</dbReference>
<comment type="caution">
    <text evidence="3">The sequence shown here is derived from an EMBL/GenBank/DDBJ whole genome shotgun (WGS) entry which is preliminary data.</text>
</comment>
<reference evidence="3 4" key="1">
    <citation type="submission" date="2019-06" db="EMBL/GenBank/DDBJ databases">
        <authorList>
            <person name="Li M."/>
        </authorList>
    </citation>
    <scope>NUCLEOTIDE SEQUENCE [LARGE SCALE GENOMIC DNA]</scope>
    <source>
        <strain evidence="3 4">BGMRC2036</strain>
    </source>
</reference>
<dbReference type="GO" id="GO:0015562">
    <property type="term" value="F:efflux transmembrane transporter activity"/>
    <property type="evidence" value="ECO:0007669"/>
    <property type="project" value="TreeGrafter"/>
</dbReference>
<dbReference type="Proteomes" id="UP000318801">
    <property type="component" value="Unassembled WGS sequence"/>
</dbReference>
<dbReference type="Gene3D" id="1.10.287.470">
    <property type="entry name" value="Helix hairpin bin"/>
    <property type="match status" value="1"/>
</dbReference>
<dbReference type="PANTHER" id="PTHR30469:SF15">
    <property type="entry name" value="HLYD FAMILY OF SECRETION PROTEINS"/>
    <property type="match status" value="1"/>
</dbReference>
<evidence type="ECO:0000256" key="2">
    <source>
        <dbReference type="SAM" id="Phobius"/>
    </source>
</evidence>
<feature type="coiled-coil region" evidence="1">
    <location>
        <begin position="159"/>
        <end position="200"/>
    </location>
</feature>
<dbReference type="SUPFAM" id="SSF111369">
    <property type="entry name" value="HlyD-like secretion proteins"/>
    <property type="match status" value="2"/>
</dbReference>
<dbReference type="PANTHER" id="PTHR30469">
    <property type="entry name" value="MULTIDRUG RESISTANCE PROTEIN MDTA"/>
    <property type="match status" value="1"/>
</dbReference>
<keyword evidence="2" id="KW-0472">Membrane</keyword>
<keyword evidence="1" id="KW-0175">Coiled coil</keyword>
<name>A0A506U6B6_9HYPH</name>
<dbReference type="RefSeq" id="WP_141149586.1">
    <property type="nucleotide sequence ID" value="NZ_VHLG01000009.1"/>
</dbReference>
<dbReference type="Gene3D" id="2.40.30.170">
    <property type="match status" value="1"/>
</dbReference>
<dbReference type="OrthoDB" id="9806939at2"/>
<protein>
    <submittedName>
        <fullName evidence="3">HlyD family efflux transporter periplasmic adaptor subunit</fullName>
    </submittedName>
</protein>
<accession>A0A506U6B6</accession>
<gene>
    <name evidence="3" type="ORF">FJU08_13695</name>
</gene>
<keyword evidence="4" id="KW-1185">Reference proteome</keyword>